<keyword evidence="5" id="KW-1185">Reference proteome</keyword>
<feature type="transmembrane region" description="Helical" evidence="2">
    <location>
        <begin position="190"/>
        <end position="210"/>
    </location>
</feature>
<keyword evidence="2" id="KW-0472">Membrane</keyword>
<dbReference type="CDD" id="cd07302">
    <property type="entry name" value="CHD"/>
    <property type="match status" value="1"/>
</dbReference>
<feature type="repeat" description="TPR" evidence="1">
    <location>
        <begin position="458"/>
        <end position="491"/>
    </location>
</feature>
<proteinExistence type="predicted"/>
<dbReference type="Gene3D" id="3.40.50.10610">
    <property type="entry name" value="ABC-type transport auxiliary lipoprotein component"/>
    <property type="match status" value="1"/>
</dbReference>
<evidence type="ECO:0000259" key="3">
    <source>
        <dbReference type="PROSITE" id="PS50125"/>
    </source>
</evidence>
<keyword evidence="2" id="KW-0812">Transmembrane</keyword>
<dbReference type="EMBL" id="CP048788">
    <property type="protein sequence ID" value="QJF52324.1"/>
    <property type="molecule type" value="Genomic_DNA"/>
</dbReference>
<dbReference type="InterPro" id="IPR050697">
    <property type="entry name" value="Adenylyl/Guanylyl_Cyclase_3/4"/>
</dbReference>
<dbReference type="Pfam" id="PF00211">
    <property type="entry name" value="Guanylate_cyc"/>
    <property type="match status" value="1"/>
</dbReference>
<evidence type="ECO:0000313" key="4">
    <source>
        <dbReference type="EMBL" id="QJF52324.1"/>
    </source>
</evidence>
<dbReference type="GO" id="GO:0004016">
    <property type="term" value="F:adenylate cyclase activity"/>
    <property type="evidence" value="ECO:0007669"/>
    <property type="project" value="UniProtKB-ARBA"/>
</dbReference>
<dbReference type="GO" id="GO:0006171">
    <property type="term" value="P:cAMP biosynthetic process"/>
    <property type="evidence" value="ECO:0007669"/>
    <property type="project" value="TreeGrafter"/>
</dbReference>
<keyword evidence="1" id="KW-0802">TPR repeat</keyword>
<protein>
    <recommendedName>
        <fullName evidence="3">Guanylate cyclase domain-containing protein</fullName>
    </recommendedName>
</protein>
<gene>
    <name evidence="4" type="ORF">G3256_14635</name>
</gene>
<dbReference type="SUPFAM" id="SSF48452">
    <property type="entry name" value="TPR-like"/>
    <property type="match status" value="1"/>
</dbReference>
<keyword evidence="2" id="KW-1133">Transmembrane helix</keyword>
<dbReference type="PANTHER" id="PTHR43081:SF19">
    <property type="entry name" value="PH-SENSITIVE ADENYLATE CYCLASE RV1264"/>
    <property type="match status" value="1"/>
</dbReference>
<evidence type="ECO:0000313" key="5">
    <source>
        <dbReference type="Proteomes" id="UP000503308"/>
    </source>
</evidence>
<evidence type="ECO:0000256" key="1">
    <source>
        <dbReference type="PROSITE-ProRule" id="PRU00339"/>
    </source>
</evidence>
<dbReference type="SUPFAM" id="SSF55073">
    <property type="entry name" value="Nucleotide cyclase"/>
    <property type="match status" value="1"/>
</dbReference>
<dbReference type="InterPro" id="IPR001054">
    <property type="entry name" value="A/G_cyclase"/>
</dbReference>
<sequence length="625" mass="69120">MPESVEKRLTAILMMDIVGYSRQMAANEARTLAHITAARVDVFEGAITGHGGRVVKLMGDGALVEFPSVSGAVLAARAIQRGLAGFNAARPGDEPLQVRIGVNLGEVIVQDGDLYGDGVNVAARLEALAEPGTILIAGAARAQLRDLEGVGFEDLGPQRVKNIPEPVHVFRVADGGGAVPRPRSASSWRWRVPAVLVAVVVLLGSAWWFVPQVRDLLAPAASPVPSLASESRPSLAVMPFENLSGDPAQSYFSDGMADSLISDLSQVSGLLVIARNTSFSFRDRGESMDARSVGAELGVRYVVAGSVQRSGKNVRISANLTDANTGIQLWGARLDREFEDLFALQDDVTAQIIDALHVELSQKERRRLSKRYTDSLEAYDLYLRAYEEIWRFNEDARRNAQSFLLRALRIDPDFALAKALLATTYTNRAGVALLDNEQVLEQGYRIALEAVEIDPDLPQVHTSLGLVHMFRREYDDAEVAFKRAIRIDPNYADGYGLLGWNSHYAGDPQAGWEAFEYALRLNPRAPFPYLNAMSEIQFSQQNYEKSLELGLQALERNPEALRQRLFLAATYMGLERVEDARWEVEEALLLQPELRLRNIRFIAPYRKTESLDHLTDLLRRAGLPE</sequence>
<dbReference type="Pfam" id="PF13181">
    <property type="entry name" value="TPR_8"/>
    <property type="match status" value="1"/>
</dbReference>
<dbReference type="InterPro" id="IPR029787">
    <property type="entry name" value="Nucleotide_cyclase"/>
</dbReference>
<dbReference type="Gene3D" id="1.25.40.10">
    <property type="entry name" value="Tetratricopeptide repeat domain"/>
    <property type="match status" value="2"/>
</dbReference>
<name>A0A858SUE8_9RHOB</name>
<accession>A0A858SUE8</accession>
<dbReference type="InterPro" id="IPR019734">
    <property type="entry name" value="TPR_rpt"/>
</dbReference>
<evidence type="ECO:0000256" key="2">
    <source>
        <dbReference type="SAM" id="Phobius"/>
    </source>
</evidence>
<dbReference type="GO" id="GO:0035556">
    <property type="term" value="P:intracellular signal transduction"/>
    <property type="evidence" value="ECO:0007669"/>
    <property type="project" value="InterPro"/>
</dbReference>
<dbReference type="Gene3D" id="3.30.70.1230">
    <property type="entry name" value="Nucleotide cyclase"/>
    <property type="match status" value="1"/>
</dbReference>
<dbReference type="Proteomes" id="UP000503308">
    <property type="component" value="Chromosome"/>
</dbReference>
<dbReference type="PROSITE" id="PS50005">
    <property type="entry name" value="TPR"/>
    <property type="match status" value="1"/>
</dbReference>
<dbReference type="RefSeq" id="WP_169641543.1">
    <property type="nucleotide sequence ID" value="NZ_CP048788.1"/>
</dbReference>
<dbReference type="PANTHER" id="PTHR43081">
    <property type="entry name" value="ADENYLATE CYCLASE, TERMINAL-DIFFERENTIATION SPECIFIC-RELATED"/>
    <property type="match status" value="1"/>
</dbReference>
<reference evidence="4 5" key="1">
    <citation type="submission" date="2020-02" db="EMBL/GenBank/DDBJ databases">
        <title>Genome sequence of Roseobacter ponti.</title>
        <authorList>
            <person name="Hollensteiner J."/>
            <person name="Schneider D."/>
            <person name="Poehlein A."/>
            <person name="Daniel R."/>
        </authorList>
    </citation>
    <scope>NUCLEOTIDE SEQUENCE [LARGE SCALE GENOMIC DNA]</scope>
    <source>
        <strain evidence="4 5">DSM 106830</strain>
    </source>
</reference>
<feature type="domain" description="Guanylate cyclase" evidence="3">
    <location>
        <begin position="11"/>
        <end position="126"/>
    </location>
</feature>
<dbReference type="AlphaFoldDB" id="A0A858SUE8"/>
<dbReference type="PROSITE" id="PS50125">
    <property type="entry name" value="GUANYLATE_CYCLASE_2"/>
    <property type="match status" value="1"/>
</dbReference>
<dbReference type="SMART" id="SM00044">
    <property type="entry name" value="CYCc"/>
    <property type="match status" value="1"/>
</dbReference>
<dbReference type="KEGG" id="rpon:G3256_14635"/>
<organism evidence="4 5">
    <name type="scientific">Roseobacter ponti</name>
    <dbReference type="NCBI Taxonomy" id="1891787"/>
    <lineage>
        <taxon>Bacteria</taxon>
        <taxon>Pseudomonadati</taxon>
        <taxon>Pseudomonadota</taxon>
        <taxon>Alphaproteobacteria</taxon>
        <taxon>Rhodobacterales</taxon>
        <taxon>Roseobacteraceae</taxon>
        <taxon>Roseobacter</taxon>
    </lineage>
</organism>
<dbReference type="SMART" id="SM00028">
    <property type="entry name" value="TPR"/>
    <property type="match status" value="4"/>
</dbReference>
<dbReference type="InterPro" id="IPR011990">
    <property type="entry name" value="TPR-like_helical_dom_sf"/>
</dbReference>